<dbReference type="EMBL" id="CP003731">
    <property type="protein sequence ID" value="AFO52371.1"/>
    <property type="molecule type" value="Genomic_DNA"/>
</dbReference>
<name>I7CGH7_MYCHA</name>
<sequence length="436" mass="51653">MGLRFGHWILAPTLLGGMSVPTIQNYQNIFYDTQKTHHYFYRIPFYSSENKEKTNLLSEDKERLEGYYKKYFSYPVSINSIENFGTKSMEGEGQPNLFVQVQRSDYIANRELEWLKTIKLNQITIDRLLEKKQQDSDLIEANAFKELVKFNEFFPDHSKLARNSQNFEAVDVFLRKAKIPTDEIKRLVYFPSDQIGVKRWFVWLDKEVLRMKLNLGFQIWFFNQAFLRKQKYIKDFFQVTQGKKPKVNVAVKKKIKSMFKQLSEEEKEFFDFYFQEFYLKKENVRLDALTLKPQEISSEELNRIYNLSKEQSKSLSIFKGHLIQVIEGGDKNAFESFFPNYITYASGPDAIYEIESHESEVKSGAKLTITPDRTLDEKWNSQELLDIFKNYSVKHFTLRTKDNSSDQWPTEFFSSTGYPVNHPVIRTKHFSIEKIK</sequence>
<dbReference type="AlphaFoldDB" id="I7CGH7"/>
<evidence type="ECO:0000313" key="2">
    <source>
        <dbReference type="Proteomes" id="UP000006502"/>
    </source>
</evidence>
<dbReference type="KEGG" id="mhl:MHLP_03955"/>
<reference evidence="2" key="2">
    <citation type="submission" date="2012-07" db="EMBL/GenBank/DDBJ databases">
        <title>Complete genome sequence of 'Candidatus Mycoplasma haemolamae'.</title>
        <authorList>
            <person name="Guimaraes A.M.S."/>
            <person name="Toth B."/>
            <person name="Santos A.P."/>
            <person name="Nascimento N.C."/>
            <person name="Sojka J.E."/>
            <person name="Messick J.B."/>
        </authorList>
    </citation>
    <scope>NUCLEOTIDE SEQUENCE [LARGE SCALE GENOMIC DNA]</scope>
    <source>
        <strain evidence="2">Purdue</strain>
    </source>
</reference>
<reference evidence="1 2" key="1">
    <citation type="journal article" date="2012" name="J. Bacteriol.">
        <title>Genome Sequence of "Candidatus Mycoplasma haemolamae" Strain Purdue, a Red Blood Cell Pathogen of Alpacas (Vicugna pacos) and Llamas (Lama glama).</title>
        <authorList>
            <person name="Guimaraes A.M."/>
            <person name="Toth B."/>
            <person name="Santos A.P."/>
            <person name="do Nascimento N.C."/>
            <person name="Kritchevsky J.E."/>
            <person name="Messick J.B."/>
        </authorList>
    </citation>
    <scope>NUCLEOTIDE SEQUENCE [LARGE SCALE GENOMIC DNA]</scope>
    <source>
        <strain evidence="1 2">Purdue</strain>
    </source>
</reference>
<dbReference type="PATRIC" id="fig|1212765.3.peg.898"/>
<evidence type="ECO:0000313" key="1">
    <source>
        <dbReference type="EMBL" id="AFO52371.1"/>
    </source>
</evidence>
<proteinExistence type="predicted"/>
<dbReference type="HOGENOM" id="CLU_635882_0_0_14"/>
<dbReference type="STRING" id="1212765.MHLP_03955"/>
<organism evidence="1 2">
    <name type="scientific">Mycoplasma haematolamae (strain Purdue)</name>
    <dbReference type="NCBI Taxonomy" id="1212765"/>
    <lineage>
        <taxon>Bacteria</taxon>
        <taxon>Bacillati</taxon>
        <taxon>Mycoplasmatota</taxon>
        <taxon>Mollicutes</taxon>
        <taxon>Mycoplasmataceae</taxon>
        <taxon>Mycoplasma</taxon>
    </lineage>
</organism>
<accession>I7CGH7</accession>
<dbReference type="Proteomes" id="UP000006502">
    <property type="component" value="Chromosome"/>
</dbReference>
<gene>
    <name evidence="1" type="ordered locus">MHLP_03955</name>
</gene>
<keyword evidence="2" id="KW-1185">Reference proteome</keyword>
<protein>
    <submittedName>
        <fullName evidence="1">Uncharacterized protein</fullName>
    </submittedName>
</protein>